<proteinExistence type="predicted"/>
<dbReference type="PROSITE" id="PS50995">
    <property type="entry name" value="HTH_MARR_2"/>
    <property type="match status" value="1"/>
</dbReference>
<keyword evidence="3" id="KW-0804">Transcription</keyword>
<evidence type="ECO:0000256" key="2">
    <source>
        <dbReference type="ARBA" id="ARBA00023125"/>
    </source>
</evidence>
<dbReference type="InterPro" id="IPR036390">
    <property type="entry name" value="WH_DNA-bd_sf"/>
</dbReference>
<evidence type="ECO:0000313" key="6">
    <source>
        <dbReference type="Proteomes" id="UP001240171"/>
    </source>
</evidence>
<dbReference type="PANTHER" id="PTHR42756:SF1">
    <property type="entry name" value="TRANSCRIPTIONAL REPRESSOR OF EMRAB OPERON"/>
    <property type="match status" value="1"/>
</dbReference>
<dbReference type="RefSeq" id="WP_305023118.1">
    <property type="nucleotide sequence ID" value="NZ_JAUQTB010000002.1"/>
</dbReference>
<keyword evidence="1" id="KW-0805">Transcription regulation</keyword>
<dbReference type="PANTHER" id="PTHR42756">
    <property type="entry name" value="TRANSCRIPTIONAL REGULATOR, MARR"/>
    <property type="match status" value="1"/>
</dbReference>
<dbReference type="SMART" id="SM00347">
    <property type="entry name" value="HTH_MARR"/>
    <property type="match status" value="1"/>
</dbReference>
<comment type="caution">
    <text evidence="5">The sequence shown here is derived from an EMBL/GenBank/DDBJ whole genome shotgun (WGS) entry which is preliminary data.</text>
</comment>
<keyword evidence="6" id="KW-1185">Reference proteome</keyword>
<gene>
    <name evidence="5" type="ORF">Q5741_05785</name>
</gene>
<dbReference type="PRINTS" id="PR00598">
    <property type="entry name" value="HTHMARR"/>
</dbReference>
<dbReference type="InterPro" id="IPR000835">
    <property type="entry name" value="HTH_MarR-typ"/>
</dbReference>
<dbReference type="Pfam" id="PF12802">
    <property type="entry name" value="MarR_2"/>
    <property type="match status" value="1"/>
</dbReference>
<dbReference type="InterPro" id="IPR036388">
    <property type="entry name" value="WH-like_DNA-bd_sf"/>
</dbReference>
<reference evidence="5 6" key="1">
    <citation type="submission" date="2023-07" db="EMBL/GenBank/DDBJ databases">
        <title>Paenibacillus sp. JX-17 nov. isolated from soil.</title>
        <authorList>
            <person name="Wan Y."/>
            <person name="Liu B."/>
        </authorList>
    </citation>
    <scope>NUCLEOTIDE SEQUENCE [LARGE SCALE GENOMIC DNA]</scope>
    <source>
        <strain evidence="5 6">JX-17</strain>
    </source>
</reference>
<evidence type="ECO:0000256" key="1">
    <source>
        <dbReference type="ARBA" id="ARBA00023015"/>
    </source>
</evidence>
<dbReference type="SUPFAM" id="SSF46785">
    <property type="entry name" value="Winged helix' DNA-binding domain"/>
    <property type="match status" value="1"/>
</dbReference>
<dbReference type="Gene3D" id="1.10.10.10">
    <property type="entry name" value="Winged helix-like DNA-binding domain superfamily/Winged helix DNA-binding domain"/>
    <property type="match status" value="1"/>
</dbReference>
<evidence type="ECO:0000259" key="4">
    <source>
        <dbReference type="PROSITE" id="PS50995"/>
    </source>
</evidence>
<feature type="domain" description="HTH marR-type" evidence="4">
    <location>
        <begin position="8"/>
        <end position="140"/>
    </location>
</feature>
<dbReference type="EMBL" id="JAUQTB010000002">
    <property type="protein sequence ID" value="MDO7905928.1"/>
    <property type="molecule type" value="Genomic_DNA"/>
</dbReference>
<evidence type="ECO:0000256" key="3">
    <source>
        <dbReference type="ARBA" id="ARBA00023163"/>
    </source>
</evidence>
<protein>
    <submittedName>
        <fullName evidence="5">MarR family transcriptional regulator</fullName>
    </submittedName>
</protein>
<sequence>MESSPLFEQSLGFRMGNLYRRMSHQVALRLKPHGITPEQWSILFQIHQGEGVNQKQIAQRAAKDQPTTARLVDMLSAKNLVRRVPSPDDRRAYLLYLTDAGKQLIEETMPTELEANADFVRHIPEQDIRQFWQTLIRIEANLTNMEQQGEK</sequence>
<name>A0ABT9C9J0_9BACL</name>
<keyword evidence="2" id="KW-0238">DNA-binding</keyword>
<evidence type="ECO:0000313" key="5">
    <source>
        <dbReference type="EMBL" id="MDO7905928.1"/>
    </source>
</evidence>
<dbReference type="Proteomes" id="UP001240171">
    <property type="component" value="Unassembled WGS sequence"/>
</dbReference>
<organism evidence="5 6">
    <name type="scientific">Paenibacillus lacisoli</name>
    <dbReference type="NCBI Taxonomy" id="3064525"/>
    <lineage>
        <taxon>Bacteria</taxon>
        <taxon>Bacillati</taxon>
        <taxon>Bacillota</taxon>
        <taxon>Bacilli</taxon>
        <taxon>Bacillales</taxon>
        <taxon>Paenibacillaceae</taxon>
        <taxon>Paenibacillus</taxon>
    </lineage>
</organism>
<accession>A0ABT9C9J0</accession>